<name>A0A024L4V1_ECOLX</name>
<dbReference type="EMBL" id="UWXJ01000001">
    <property type="protein sequence ID" value="VCY82121.1"/>
    <property type="molecule type" value="Genomic_DNA"/>
</dbReference>
<proteinExistence type="predicted"/>
<organism evidence="1 2">
    <name type="scientific">Escherichia coli</name>
    <dbReference type="NCBI Taxonomy" id="562"/>
    <lineage>
        <taxon>Bacteria</taxon>
        <taxon>Pseudomonadati</taxon>
        <taxon>Pseudomonadota</taxon>
        <taxon>Gammaproteobacteria</taxon>
        <taxon>Enterobacterales</taxon>
        <taxon>Enterobacteriaceae</taxon>
        <taxon>Escherichia</taxon>
    </lineage>
</organism>
<reference evidence="1 2" key="1">
    <citation type="submission" date="2018-10" db="EMBL/GenBank/DDBJ databases">
        <authorList>
            <person name="Noll B N."/>
        </authorList>
    </citation>
    <scope>NUCLEOTIDE SEQUENCE [LARGE SCALE GENOMIC DNA]</scope>
    <source>
        <strain evidence="1">Ecoli022</strain>
    </source>
</reference>
<gene>
    <name evidence="1" type="ORF">BANRA_00755</name>
</gene>
<dbReference type="AlphaFoldDB" id="A0A024L4V1"/>
<dbReference type="Proteomes" id="UP000281521">
    <property type="component" value="Unassembled WGS sequence"/>
</dbReference>
<accession>A0A024L4V1</accession>
<sequence length="112" mass="12101">MNSLTTHYRRSQLIALPVPGGKAKVEYCYAVNVPGDREIVTHSFAEWAVGDFNRQKETVLCDKLTAGSKITTECPSESFVGSRKHNGLSTSAKAMSMSASARSNSFVVNSGK</sequence>
<protein>
    <submittedName>
        <fullName evidence="1">Uncharacterized protein</fullName>
    </submittedName>
</protein>
<evidence type="ECO:0000313" key="1">
    <source>
        <dbReference type="EMBL" id="VCY82121.1"/>
    </source>
</evidence>
<evidence type="ECO:0000313" key="2">
    <source>
        <dbReference type="Proteomes" id="UP000281521"/>
    </source>
</evidence>